<evidence type="ECO:0000259" key="1">
    <source>
        <dbReference type="SMART" id="SM00587"/>
    </source>
</evidence>
<name>A0A5E4PWP0_9NEOP</name>
<dbReference type="Pfam" id="PF02958">
    <property type="entry name" value="EcKL"/>
    <property type="match status" value="1"/>
</dbReference>
<sequence length="429" mass="49948">MALTTEDSGKISYDKYVTEIDVQYIVKKYCNDSNYAMLDHYSVKTASTKMLGFLSDYLKITIYTKNSKTEAKETIQCFLKCISKVNKAKEAMVRDLNLLSKEVIFYSDVKNKLYSPAIKPWSPRFITSIKDAIVLENLNARGYKVRDKLVAFEENHTLQVLKTLAAFHAASIIFEERNSKKLQNTYRLNDEFDILSTVGAYEKCDPWFVQCMDGALQAIKNHSKYYKNEKCIKSIEEKWQTVWESALHLSNYSTKHRNVICHRDLWNNNILFHYADDDGRDVPDDCLLVDFQAFKSQPPAGDVMCFLYCNLDQNYRNENLSKFLNYYYSELQNNLTSHGLSADLLSINEFLESCEEQRLWGLIVSACLLPLTWIDDQITTTVFTDTVHFDNILFKDRASFILKMMESNNIYKQKVLTIFEEIIETYCLN</sequence>
<dbReference type="EMBL" id="FZQP02000515">
    <property type="protein sequence ID" value="VVC89340.1"/>
    <property type="molecule type" value="Genomic_DNA"/>
</dbReference>
<dbReference type="Proteomes" id="UP000324832">
    <property type="component" value="Unassembled WGS sequence"/>
</dbReference>
<dbReference type="SUPFAM" id="SSF56112">
    <property type="entry name" value="Protein kinase-like (PK-like)"/>
    <property type="match status" value="1"/>
</dbReference>
<dbReference type="Gene3D" id="3.90.1200.10">
    <property type="match status" value="1"/>
</dbReference>
<evidence type="ECO:0000313" key="2">
    <source>
        <dbReference type="EMBL" id="VVC89340.1"/>
    </source>
</evidence>
<protein>
    <recommendedName>
        <fullName evidence="1">CHK kinase-like domain-containing protein</fullName>
    </recommendedName>
</protein>
<dbReference type="InterPro" id="IPR011009">
    <property type="entry name" value="Kinase-like_dom_sf"/>
</dbReference>
<dbReference type="PANTHER" id="PTHR11012:SF59">
    <property type="entry name" value="CHK KINASE-LIKE DOMAIN-CONTAINING PROTEIN-RELATED"/>
    <property type="match status" value="1"/>
</dbReference>
<gene>
    <name evidence="2" type="ORF">LSINAPIS_LOCUS2483</name>
</gene>
<feature type="domain" description="CHK kinase-like" evidence="1">
    <location>
        <begin position="133"/>
        <end position="337"/>
    </location>
</feature>
<keyword evidence="3" id="KW-1185">Reference proteome</keyword>
<dbReference type="AlphaFoldDB" id="A0A5E4PWP0"/>
<dbReference type="InterPro" id="IPR004119">
    <property type="entry name" value="EcKL"/>
</dbReference>
<accession>A0A5E4PWP0</accession>
<dbReference type="InterPro" id="IPR015897">
    <property type="entry name" value="CHK_kinase-like"/>
</dbReference>
<dbReference type="PANTHER" id="PTHR11012">
    <property type="entry name" value="PROTEIN KINASE-LIKE DOMAIN-CONTAINING"/>
    <property type="match status" value="1"/>
</dbReference>
<organism evidence="2 3">
    <name type="scientific">Leptidea sinapis</name>
    <dbReference type="NCBI Taxonomy" id="189913"/>
    <lineage>
        <taxon>Eukaryota</taxon>
        <taxon>Metazoa</taxon>
        <taxon>Ecdysozoa</taxon>
        <taxon>Arthropoda</taxon>
        <taxon>Hexapoda</taxon>
        <taxon>Insecta</taxon>
        <taxon>Pterygota</taxon>
        <taxon>Neoptera</taxon>
        <taxon>Endopterygota</taxon>
        <taxon>Lepidoptera</taxon>
        <taxon>Glossata</taxon>
        <taxon>Ditrysia</taxon>
        <taxon>Papilionoidea</taxon>
        <taxon>Pieridae</taxon>
        <taxon>Dismorphiinae</taxon>
        <taxon>Leptidea</taxon>
    </lineage>
</organism>
<proteinExistence type="predicted"/>
<dbReference type="SMART" id="SM00587">
    <property type="entry name" value="CHK"/>
    <property type="match status" value="1"/>
</dbReference>
<evidence type="ECO:0000313" key="3">
    <source>
        <dbReference type="Proteomes" id="UP000324832"/>
    </source>
</evidence>
<reference evidence="2 3" key="1">
    <citation type="submission" date="2017-07" db="EMBL/GenBank/DDBJ databases">
        <authorList>
            <person name="Talla V."/>
            <person name="Backstrom N."/>
        </authorList>
    </citation>
    <scope>NUCLEOTIDE SEQUENCE [LARGE SCALE GENOMIC DNA]</scope>
</reference>